<protein>
    <submittedName>
        <fullName evidence="1">Uncharacterized protein</fullName>
    </submittedName>
</protein>
<evidence type="ECO:0000313" key="1">
    <source>
        <dbReference type="EMBL" id="CAD8893782.1"/>
    </source>
</evidence>
<gene>
    <name evidence="1" type="ORF">CHYS00102_LOCUS20994</name>
</gene>
<organism evidence="1">
    <name type="scientific">Corethron hystrix</name>
    <dbReference type="NCBI Taxonomy" id="216773"/>
    <lineage>
        <taxon>Eukaryota</taxon>
        <taxon>Sar</taxon>
        <taxon>Stramenopiles</taxon>
        <taxon>Ochrophyta</taxon>
        <taxon>Bacillariophyta</taxon>
        <taxon>Coscinodiscophyceae</taxon>
        <taxon>Corethrophycidae</taxon>
        <taxon>Corethrales</taxon>
        <taxon>Corethraceae</taxon>
        <taxon>Corethron</taxon>
    </lineage>
</organism>
<dbReference type="EMBL" id="HBFR01028881">
    <property type="protein sequence ID" value="CAD8893782.1"/>
    <property type="molecule type" value="Transcribed_RNA"/>
</dbReference>
<accession>A0A7S1BP50</accession>
<dbReference type="InterPro" id="IPR029044">
    <property type="entry name" value="Nucleotide-diphossugar_trans"/>
</dbReference>
<dbReference type="Gene3D" id="3.90.550.10">
    <property type="entry name" value="Spore Coat Polysaccharide Biosynthesis Protein SpsA, Chain A"/>
    <property type="match status" value="1"/>
</dbReference>
<name>A0A7S1BP50_9STRA</name>
<proteinExistence type="predicted"/>
<dbReference type="SUPFAM" id="SSF53448">
    <property type="entry name" value="Nucleotide-diphospho-sugar transferases"/>
    <property type="match status" value="1"/>
</dbReference>
<sequence>MVRTAKKKIDCGCPRVCDPIALKRSNSHFRCGDRIRKLMEKYKINETKACEAASDGSNAPCGPECRPTVCKNMTEFNKNEILDSLSKFESEKKVSNLSSDNNSERDGDDIDSIIHIDCGCPLVCDSVALNKGNPHFRCGSRITALMKKYEINETKACETASNGNDAPCGSECRPTKCKKMKKLTKDAIIASLSKSEWPDPPFEKYEGVAVVTKVLWPEDLDLLKQMLCLFTAAYNRHHNYDIIVFTTLPWDAEKIKELQDFALPAKLSVEMDSPSLSDHLDKMTEDEIKYLKRRCGVEPNKKLTWFHHCSEPDYPKASTVPLAYGWQAEFRAYHIWKHPALSKYKYMMWLDSDALCTKNWDRDPMKYMVENDLVVMFDNFPQGSTSHKELNEKMMKAYGRKVCYIGVNEAGTFYTKPCEQENEIATIGHIHGFHHITNLDFYRSEKNLKALGMLIENKKFSRFWDDQLAVTYPAAMEAPERSWDYRANGLNFGIHHNGQLDGKEKNKFHDYNKWFTKFGNEWEAGEKMCEGYVDYGG</sequence>
<reference evidence="1" key="1">
    <citation type="submission" date="2021-01" db="EMBL/GenBank/DDBJ databases">
        <authorList>
            <person name="Corre E."/>
            <person name="Pelletier E."/>
            <person name="Niang G."/>
            <person name="Scheremetjew M."/>
            <person name="Finn R."/>
            <person name="Kale V."/>
            <person name="Holt S."/>
            <person name="Cochrane G."/>
            <person name="Meng A."/>
            <person name="Brown T."/>
            <person name="Cohen L."/>
        </authorList>
    </citation>
    <scope>NUCLEOTIDE SEQUENCE</scope>
    <source>
        <strain evidence="1">308</strain>
    </source>
</reference>
<dbReference type="AlphaFoldDB" id="A0A7S1BP50"/>